<dbReference type="EMBL" id="EZ406135">
    <property type="protein sequence ID" value="ACX53932.1"/>
    <property type="molecule type" value="mRNA"/>
</dbReference>
<reference evidence="2" key="2">
    <citation type="journal article" date="2013" name="Ticks Tick Borne Dis.">
        <title>Proteome of Rhipicephalus sanguineus tick saliva induced by the secretagogues pilocarpine and dopamine.</title>
        <authorList>
            <person name="Oliveira C.J."/>
            <person name="Anatriello E."/>
            <person name="de Miranda-Santos I.K."/>
            <person name="Francischetti I.M."/>
            <person name="Sa-Nunes A."/>
            <person name="Ferreira B.R."/>
            <person name="Ribeiro J.M."/>
        </authorList>
    </citation>
    <scope>NUCLEOTIDE SEQUENCE</scope>
    <source>
        <tissue evidence="2">Salivary glands</tissue>
    </source>
</reference>
<keyword evidence="1" id="KW-0732">Signal</keyword>
<evidence type="ECO:0000256" key="1">
    <source>
        <dbReference type="SAM" id="SignalP"/>
    </source>
</evidence>
<reference evidence="2" key="1">
    <citation type="journal article" date="2010" name="BMC Genomics">
        <title>An insight into the sialotranscriptome of the brown dog tick, Rhipicephalus sanguineus.</title>
        <authorList>
            <person name="Anatriello E."/>
            <person name="Ribeiro J.M."/>
            <person name="de Miranda-Santos I.K."/>
            <person name="Brandao L.G."/>
            <person name="Anderson J.M."/>
            <person name="Valenzuela J.G."/>
            <person name="Maruyama S.R."/>
            <person name="Silva J.S."/>
            <person name="Ferreira B.R."/>
        </authorList>
    </citation>
    <scope>NUCLEOTIDE SEQUENCE</scope>
    <source>
        <tissue evidence="2">Salivary glands</tissue>
    </source>
</reference>
<evidence type="ECO:0000313" key="2">
    <source>
        <dbReference type="EMBL" id="ACX53932.1"/>
    </source>
</evidence>
<dbReference type="AlphaFoldDB" id="C9W1I5"/>
<organism evidence="2">
    <name type="scientific">Rhipicephalus sanguineus</name>
    <name type="common">Brown dog tick</name>
    <name type="synonym">Ixodes sanguineus</name>
    <dbReference type="NCBI Taxonomy" id="34632"/>
    <lineage>
        <taxon>Eukaryota</taxon>
        <taxon>Metazoa</taxon>
        <taxon>Ecdysozoa</taxon>
        <taxon>Arthropoda</taxon>
        <taxon>Chelicerata</taxon>
        <taxon>Arachnida</taxon>
        <taxon>Acari</taxon>
        <taxon>Parasitiformes</taxon>
        <taxon>Ixodida</taxon>
        <taxon>Ixodoidea</taxon>
        <taxon>Ixodidae</taxon>
        <taxon>Rhipicephalinae</taxon>
        <taxon>Rhipicephalus</taxon>
        <taxon>Rhipicephalus</taxon>
    </lineage>
</organism>
<sequence>MSVYKGFVFALVVLAPLLLFRCSGDRIDNGGIASCNKTCTVYTDGSNSGCPTGCSCISDNYSATVGGGQNPPGKGSCWATSG</sequence>
<proteinExistence type="evidence at transcript level"/>
<accession>C9W1I5</accession>
<feature type="signal peptide" evidence="1">
    <location>
        <begin position="1"/>
        <end position="24"/>
    </location>
</feature>
<feature type="chain" id="PRO_5003003791" evidence="1">
    <location>
        <begin position="25"/>
        <end position="82"/>
    </location>
</feature>
<protein>
    <submittedName>
        <fullName evidence="2">Short evasin</fullName>
    </submittedName>
</protein>
<name>C9W1I5_RHISA</name>